<dbReference type="GO" id="GO:0030649">
    <property type="term" value="P:aminoglycoside antibiotic catabolic process"/>
    <property type="evidence" value="ECO:0007669"/>
    <property type="project" value="TreeGrafter"/>
</dbReference>
<feature type="domain" description="N-acetyltransferase" evidence="5">
    <location>
        <begin position="10"/>
        <end position="155"/>
    </location>
</feature>
<dbReference type="Pfam" id="PF17668">
    <property type="entry name" value="Acetyltransf_17"/>
    <property type="match status" value="1"/>
</dbReference>
<keyword evidence="3 4" id="KW-0012">Acyltransferase</keyword>
<dbReference type="Proteomes" id="UP000037982">
    <property type="component" value="Unassembled WGS sequence"/>
</dbReference>
<dbReference type="Gene3D" id="3.40.630.30">
    <property type="match status" value="2"/>
</dbReference>
<dbReference type="PANTHER" id="PTHR37817">
    <property type="entry name" value="N-ACETYLTRANSFERASE EIS"/>
    <property type="match status" value="1"/>
</dbReference>
<reference evidence="7" key="1">
    <citation type="submission" date="2015-07" db="EMBL/GenBank/DDBJ databases">
        <authorList>
            <person name="Ju K.-S."/>
            <person name="Doroghazi J.R."/>
            <person name="Metcalf W.W."/>
        </authorList>
    </citation>
    <scope>NUCLEOTIDE SEQUENCE [LARGE SCALE GENOMIC DNA]</scope>
    <source>
        <strain evidence="7">NRRL ISP-5002</strain>
    </source>
</reference>
<dbReference type="CDD" id="cd04301">
    <property type="entry name" value="NAT_SF"/>
    <property type="match status" value="1"/>
</dbReference>
<keyword evidence="2 4" id="KW-0808">Transferase</keyword>
<dbReference type="HAMAP" id="MF_01812">
    <property type="entry name" value="Eis"/>
    <property type="match status" value="1"/>
</dbReference>
<comment type="caution">
    <text evidence="6">The sequence shown here is derived from an EMBL/GenBank/DDBJ whole genome shotgun (WGS) entry which is preliminary data.</text>
</comment>
<gene>
    <name evidence="6" type="ORF">ADL29_13025</name>
</gene>
<evidence type="ECO:0000259" key="5">
    <source>
        <dbReference type="PROSITE" id="PS51186"/>
    </source>
</evidence>
<dbReference type="PANTHER" id="PTHR37817:SF1">
    <property type="entry name" value="N-ACETYLTRANSFERASE EIS"/>
    <property type="match status" value="1"/>
</dbReference>
<proteinExistence type="inferred from homology"/>
<dbReference type="InterPro" id="IPR051554">
    <property type="entry name" value="Acetyltransferase_Eis"/>
</dbReference>
<organism evidence="6 7">
    <name type="scientific">Streptomyces chattanoogensis</name>
    <dbReference type="NCBI Taxonomy" id="66876"/>
    <lineage>
        <taxon>Bacteria</taxon>
        <taxon>Bacillati</taxon>
        <taxon>Actinomycetota</taxon>
        <taxon>Actinomycetes</taxon>
        <taxon>Kitasatosporales</taxon>
        <taxon>Streptomycetaceae</taxon>
        <taxon>Streptomyces</taxon>
    </lineage>
</organism>
<accession>A0A0N0XWN0</accession>
<dbReference type="Pfam" id="PF13530">
    <property type="entry name" value="SCP2_2"/>
    <property type="match status" value="1"/>
</dbReference>
<feature type="binding site" evidence="4">
    <location>
        <begin position="123"/>
        <end position="124"/>
    </location>
    <ligand>
        <name>acetyl-CoA</name>
        <dbReference type="ChEBI" id="CHEBI:57288"/>
    </ligand>
</feature>
<feature type="binding site" evidence="4">
    <location>
        <begin position="95"/>
        <end position="100"/>
    </location>
    <ligand>
        <name>acetyl-CoA</name>
        <dbReference type="ChEBI" id="CHEBI:57288"/>
    </ligand>
</feature>
<dbReference type="InterPro" id="IPR025559">
    <property type="entry name" value="Eis_dom"/>
</dbReference>
<evidence type="ECO:0000256" key="1">
    <source>
        <dbReference type="ARBA" id="ARBA00009213"/>
    </source>
</evidence>
<evidence type="ECO:0000313" key="6">
    <source>
        <dbReference type="EMBL" id="KPC63976.1"/>
    </source>
</evidence>
<evidence type="ECO:0000256" key="2">
    <source>
        <dbReference type="ARBA" id="ARBA00022679"/>
    </source>
</evidence>
<dbReference type="Gene3D" id="3.30.1050.10">
    <property type="entry name" value="SCP2 sterol-binding domain"/>
    <property type="match status" value="1"/>
</dbReference>
<dbReference type="EMBL" id="LGKG01000112">
    <property type="protein sequence ID" value="KPC63976.1"/>
    <property type="molecule type" value="Genomic_DNA"/>
</dbReference>
<dbReference type="SUPFAM" id="SSF55729">
    <property type="entry name" value="Acyl-CoA N-acyltransferases (Nat)"/>
    <property type="match status" value="1"/>
</dbReference>
<evidence type="ECO:0000256" key="3">
    <source>
        <dbReference type="ARBA" id="ARBA00023315"/>
    </source>
</evidence>
<comment type="subunit">
    <text evidence="4">Homohexamer; trimer of dimers.</text>
</comment>
<dbReference type="InterPro" id="IPR022902">
    <property type="entry name" value="NAcTrfase_Eis"/>
</dbReference>
<dbReference type="Pfam" id="PF13527">
    <property type="entry name" value="Acetyltransf_9"/>
    <property type="match status" value="1"/>
</dbReference>
<dbReference type="InterPro" id="IPR036527">
    <property type="entry name" value="SCP2_sterol-bd_dom_sf"/>
</dbReference>
<comment type="caution">
    <text evidence="4">Lacks conserved residue(s) required for the propagation of feature annotation.</text>
</comment>
<evidence type="ECO:0000313" key="7">
    <source>
        <dbReference type="Proteomes" id="UP000037982"/>
    </source>
</evidence>
<dbReference type="SUPFAM" id="SSF55718">
    <property type="entry name" value="SCP-like"/>
    <property type="match status" value="1"/>
</dbReference>
<dbReference type="NCBIfam" id="NF002367">
    <property type="entry name" value="PRK01346.1-4"/>
    <property type="match status" value="1"/>
</dbReference>
<evidence type="ECO:0000256" key="4">
    <source>
        <dbReference type="HAMAP-Rule" id="MF_01812"/>
    </source>
</evidence>
<dbReference type="RefSeq" id="WP_053923823.1">
    <property type="nucleotide sequence ID" value="NZ_LGKG01000112.1"/>
</dbReference>
<keyword evidence="7" id="KW-1185">Reference proteome</keyword>
<feature type="active site" description="Proton donor" evidence="4">
    <location>
        <position position="128"/>
    </location>
</feature>
<dbReference type="InterPro" id="IPR000182">
    <property type="entry name" value="GNAT_dom"/>
</dbReference>
<comment type="similarity">
    <text evidence="1 4">Belongs to the acetyltransferase Eis family.</text>
</comment>
<protein>
    <submittedName>
        <fullName evidence="6">Acetyltransferase</fullName>
    </submittedName>
</protein>
<dbReference type="GO" id="GO:0034069">
    <property type="term" value="F:aminoglycoside N-acetyltransferase activity"/>
    <property type="evidence" value="ECO:0007669"/>
    <property type="project" value="TreeGrafter"/>
</dbReference>
<name>A0A0N0XWN0_9ACTN</name>
<dbReference type="AlphaFoldDB" id="A0A0N0XWN0"/>
<dbReference type="InterPro" id="IPR041380">
    <property type="entry name" value="Acetyltransf_17"/>
</dbReference>
<feature type="binding site" evidence="4">
    <location>
        <begin position="87"/>
        <end position="89"/>
    </location>
    <ligand>
        <name>acetyl-CoA</name>
        <dbReference type="ChEBI" id="CHEBI:57288"/>
    </ligand>
</feature>
<dbReference type="PATRIC" id="fig|66876.3.peg.2872"/>
<sequence length="418" mass="44733">MTTTATAAAAAVRDIPESHLDRALDLTYLAHHLAPAAETRAYHRALLARCTRVGAYEGDQLVGLVAAHPHTLSLPGGELPCAGLDFVSVAPTHRRRGLLTAMMAELWRRCAAAGQPLAGLWASESAIYGRYGFAPATEADRVEIDATVPLDLRIAPDPRPLRLIDPADAPALLDPLYEASRTRRAGRFRRDERWWRTSVLALDAPEDHPEGFGAPRVVVLGAPGETPGGYAVYRTRGFQEGSGAPGAVLVRELEADDAPAAAALWSYLTGIDLTTTVRAGARPADDPLLRLAADRDRVRITGTVPCLWLRLVDVPAALTARSWAAPVDLVLDLQDAELPANAGRLHLTADPDGATCAPTTATPDITLDARELAACYLGGTRLRDLVRDGLVTEHTPGAARRLDAALETEWLPFTGDDH</sequence>
<dbReference type="InterPro" id="IPR016181">
    <property type="entry name" value="Acyl_CoA_acyltransferase"/>
</dbReference>
<dbReference type="PROSITE" id="PS51186">
    <property type="entry name" value="GNAT"/>
    <property type="match status" value="1"/>
</dbReference>